<name>A0A512BBD9_9BACT</name>
<dbReference type="PROSITE" id="PS51125">
    <property type="entry name" value="NHL"/>
    <property type="match status" value="3"/>
</dbReference>
<dbReference type="EMBL" id="BJYT01000005">
    <property type="protein sequence ID" value="GEO09250.1"/>
    <property type="molecule type" value="Genomic_DNA"/>
</dbReference>
<dbReference type="OrthoDB" id="9799230at2"/>
<dbReference type="InterPro" id="IPR011042">
    <property type="entry name" value="6-blade_b-propeller_TolB-like"/>
</dbReference>
<dbReference type="AlphaFoldDB" id="A0A512BBD9"/>
<dbReference type="PANTHER" id="PTHR10680">
    <property type="entry name" value="PEPTIDYL-GLYCINE ALPHA-AMIDATING MONOOXYGENASE"/>
    <property type="match status" value="1"/>
</dbReference>
<comment type="caution">
    <text evidence="5">The sequence shown here is derived from an EMBL/GenBank/DDBJ whole genome shotgun (WGS) entry which is preliminary data.</text>
</comment>
<dbReference type="PANTHER" id="PTHR10680:SF14">
    <property type="entry name" value="PEPTIDYL-GLYCINE ALPHA-AMIDATING MONOOXYGENASE"/>
    <property type="match status" value="1"/>
</dbReference>
<dbReference type="Proteomes" id="UP000321513">
    <property type="component" value="Unassembled WGS sequence"/>
</dbReference>
<evidence type="ECO:0000256" key="3">
    <source>
        <dbReference type="ARBA" id="ARBA00023180"/>
    </source>
</evidence>
<sequence>MLKKSLFFLLCLLGLLLISYILQPIKIGQGNDTSVKYELIKNWLHLPEDIKLGNPTGIGIDTNQNIVVFHRADRKWPLIGEMPATPIQSKTILIISKSTGTLLNSWGDNLFIMPHGLTVDTENNIWVTDVGLHQIFKFSYDGRLLLKLGEATVAGNDSSHFNKPTDIAVAKDGSFYVSDGYGNSRVIKFSATGKFLFQWGRKGGEPGEFNLPHGISLDSNENVYVADRENKRVQAFDPNGKFIKQFSAGSFGAICAIAFDKNGSKLFAADDVTFLKVKHRGSDVFIFDAKGTVQTRFGRSGSYEGNTSWYHDLTTDNEENIFIGDILGNTIQKFKKVSHR</sequence>
<proteinExistence type="predicted"/>
<dbReference type="Pfam" id="PF01436">
    <property type="entry name" value="NHL"/>
    <property type="match status" value="3"/>
</dbReference>
<feature type="repeat" description="NHL" evidence="4">
    <location>
        <begin position="196"/>
        <end position="239"/>
    </location>
</feature>
<keyword evidence="3" id="KW-0325">Glycoprotein</keyword>
<keyword evidence="1" id="KW-0732">Signal</keyword>
<organism evidence="5 6">
    <name type="scientific">Segetibacter aerophilus</name>
    <dbReference type="NCBI Taxonomy" id="670293"/>
    <lineage>
        <taxon>Bacteria</taxon>
        <taxon>Pseudomonadati</taxon>
        <taxon>Bacteroidota</taxon>
        <taxon>Chitinophagia</taxon>
        <taxon>Chitinophagales</taxon>
        <taxon>Chitinophagaceae</taxon>
        <taxon>Segetibacter</taxon>
    </lineage>
</organism>
<reference evidence="5 6" key="1">
    <citation type="submission" date="2019-07" db="EMBL/GenBank/DDBJ databases">
        <title>Whole genome shotgun sequence of Segetibacter aerophilus NBRC 106135.</title>
        <authorList>
            <person name="Hosoyama A."/>
            <person name="Uohara A."/>
            <person name="Ohji S."/>
            <person name="Ichikawa N."/>
        </authorList>
    </citation>
    <scope>NUCLEOTIDE SEQUENCE [LARGE SCALE GENOMIC DNA]</scope>
    <source>
        <strain evidence="5 6">NBRC 106135</strain>
    </source>
</reference>
<dbReference type="Gene3D" id="2.120.10.30">
    <property type="entry name" value="TolB, C-terminal domain"/>
    <property type="match status" value="1"/>
</dbReference>
<evidence type="ECO:0000256" key="4">
    <source>
        <dbReference type="PROSITE-ProRule" id="PRU00504"/>
    </source>
</evidence>
<protein>
    <recommendedName>
        <fullName evidence="7">Peptidylamidoglycolate lyase</fullName>
    </recommendedName>
</protein>
<dbReference type="CDD" id="cd14958">
    <property type="entry name" value="NHL_PAL_like"/>
    <property type="match status" value="1"/>
</dbReference>
<evidence type="ECO:0000313" key="6">
    <source>
        <dbReference type="Proteomes" id="UP000321513"/>
    </source>
</evidence>
<keyword evidence="6" id="KW-1185">Reference proteome</keyword>
<accession>A0A512BBD9</accession>
<evidence type="ECO:0000256" key="2">
    <source>
        <dbReference type="ARBA" id="ARBA00022737"/>
    </source>
</evidence>
<dbReference type="GO" id="GO:0005576">
    <property type="term" value="C:extracellular region"/>
    <property type="evidence" value="ECO:0007669"/>
    <property type="project" value="TreeGrafter"/>
</dbReference>
<feature type="repeat" description="NHL" evidence="4">
    <location>
        <begin position="100"/>
        <end position="141"/>
    </location>
</feature>
<feature type="repeat" description="NHL" evidence="4">
    <location>
        <begin position="160"/>
        <end position="192"/>
    </location>
</feature>
<gene>
    <name evidence="5" type="ORF">SAE01_17460</name>
</gene>
<dbReference type="SUPFAM" id="SSF63829">
    <property type="entry name" value="Calcium-dependent phosphotriesterase"/>
    <property type="match status" value="1"/>
</dbReference>
<evidence type="ECO:0008006" key="7">
    <source>
        <dbReference type="Google" id="ProtNLM"/>
    </source>
</evidence>
<dbReference type="RefSeq" id="WP_147203373.1">
    <property type="nucleotide sequence ID" value="NZ_BJYT01000005.1"/>
</dbReference>
<dbReference type="InterPro" id="IPR001258">
    <property type="entry name" value="NHL_repeat"/>
</dbReference>
<keyword evidence="2" id="KW-0677">Repeat</keyword>
<evidence type="ECO:0000313" key="5">
    <source>
        <dbReference type="EMBL" id="GEO09250.1"/>
    </source>
</evidence>
<evidence type="ECO:0000256" key="1">
    <source>
        <dbReference type="ARBA" id="ARBA00022729"/>
    </source>
</evidence>